<dbReference type="Proteomes" id="UP000015462">
    <property type="component" value="Unassembled WGS sequence"/>
</dbReference>
<evidence type="ECO:0000256" key="12">
    <source>
        <dbReference type="HAMAP-Rule" id="MF_00974"/>
    </source>
</evidence>
<dbReference type="FunFam" id="3.40.1360.10:FF:000002">
    <property type="entry name" value="DNA primase"/>
    <property type="match status" value="1"/>
</dbReference>
<comment type="similarity">
    <text evidence="12 13">Belongs to the DnaG primase family.</text>
</comment>
<evidence type="ECO:0000256" key="6">
    <source>
        <dbReference type="ARBA" id="ARBA00022723"/>
    </source>
</evidence>
<dbReference type="Gene3D" id="3.90.580.10">
    <property type="entry name" value="Zinc finger, CHC2-type domain"/>
    <property type="match status" value="1"/>
</dbReference>
<keyword evidence="7 12" id="KW-0863">Zinc-finger</keyword>
<keyword evidence="2 12" id="KW-0639">Primosome</keyword>
<dbReference type="InterPro" id="IPR036977">
    <property type="entry name" value="DNA_primase_Znf_CHC2"/>
</dbReference>
<dbReference type="NCBIfam" id="TIGR01391">
    <property type="entry name" value="dnaG"/>
    <property type="match status" value="1"/>
</dbReference>
<comment type="cofactor">
    <cofactor evidence="12 13 14">
        <name>Zn(2+)</name>
        <dbReference type="ChEBI" id="CHEBI:29105"/>
    </cofactor>
    <text evidence="12 13 14">Binds 1 zinc ion per monomer.</text>
</comment>
<dbReference type="PROSITE" id="PS50880">
    <property type="entry name" value="TOPRIM"/>
    <property type="match status" value="1"/>
</dbReference>
<evidence type="ECO:0000256" key="11">
    <source>
        <dbReference type="ARBA" id="ARBA00023163"/>
    </source>
</evidence>
<dbReference type="InterPro" id="IPR037068">
    <property type="entry name" value="DNA_primase_core_N_sf"/>
</dbReference>
<comment type="caution">
    <text evidence="17">The sequence shown here is derived from an EMBL/GenBank/DDBJ whole genome shotgun (WGS) entry which is preliminary data.</text>
</comment>
<evidence type="ECO:0000256" key="3">
    <source>
        <dbReference type="ARBA" id="ARBA00022679"/>
    </source>
</evidence>
<evidence type="ECO:0000256" key="4">
    <source>
        <dbReference type="ARBA" id="ARBA00022695"/>
    </source>
</evidence>
<dbReference type="SMART" id="SM00766">
    <property type="entry name" value="DnaG_DnaB_bind"/>
    <property type="match status" value="1"/>
</dbReference>
<sequence length="574" mass="64178">MAGRIPQHFIDDLLARTDIVEVIDSLLPLKKKGANYSACCPFHNEKTPSFTVSQDKQFYHCFGCGQSGSVIGFLMDYSHFSFVEAIEELASRAGVEVVREQGFETEKPKRDLSPLLRMNEKVSDFYQQQLRQHGASHIAAEYLKNRGLTGEVAKTFQLGFAPPGWSNLLSSLGQDNDSLHQLGELGLVVTNENNKTYDRFRERIIFPIRNKRGQTIGFGGRVLDGGEPKYLNSPETPLYHKGREVYGLYEALKSSTKIQQIIVVEGYLDVISLYQQGVTNAVAALGTAITREHVDLLFRSVSTLVICMDGDTAGQKAAWRAVTNALPALRTGRQIKVLLLAEGEDPDSLIREKGASHFEQLVEQATPLSSYFFDYLGKQHPLTTIEGRAGFMEQAKPLLDTLPAGAFAELMKKQLAQLTKMEKQGAAASFKPRFGARQVVKKTGAAPLSAMRHLIMLILHEPALVQKINTQDAWLQLNVPGMPVLNEIISVLNGHIEVSPAMLLERFRGHEHEKIIRALFAEERLIEGESTEQEFLGAIERLKEQAKKSRYEILLAKAEDLSEEERDELRELMK</sequence>
<proteinExistence type="inferred from homology"/>
<evidence type="ECO:0000256" key="2">
    <source>
        <dbReference type="ARBA" id="ARBA00022515"/>
    </source>
</evidence>
<name>A0AB33Z1S2_9GAMM</name>
<dbReference type="InterPro" id="IPR002694">
    <property type="entry name" value="Znf_CHC2"/>
</dbReference>
<dbReference type="GO" id="GO:0000428">
    <property type="term" value="C:DNA-directed RNA polymerase complex"/>
    <property type="evidence" value="ECO:0007669"/>
    <property type="project" value="UniProtKB-KW"/>
</dbReference>
<dbReference type="GO" id="GO:0005737">
    <property type="term" value="C:cytoplasm"/>
    <property type="evidence" value="ECO:0007669"/>
    <property type="project" value="TreeGrafter"/>
</dbReference>
<dbReference type="HAMAP" id="MF_00974">
    <property type="entry name" value="DNA_primase_DnaG"/>
    <property type="match status" value="1"/>
</dbReference>
<keyword evidence="15" id="KW-0175">Coiled coil</keyword>
<dbReference type="SMART" id="SM00493">
    <property type="entry name" value="TOPRIM"/>
    <property type="match status" value="1"/>
</dbReference>
<evidence type="ECO:0000256" key="15">
    <source>
        <dbReference type="SAM" id="Coils"/>
    </source>
</evidence>
<evidence type="ECO:0000313" key="18">
    <source>
        <dbReference type="Proteomes" id="UP000015462"/>
    </source>
</evidence>
<dbReference type="Pfam" id="PF10410">
    <property type="entry name" value="DnaB_bind"/>
    <property type="match status" value="1"/>
</dbReference>
<dbReference type="InterPro" id="IPR016136">
    <property type="entry name" value="DNA_helicase_N/primase_C"/>
</dbReference>
<dbReference type="RefSeq" id="WP_016390311.1">
    <property type="nucleotide sequence ID" value="NZ_KE646807.1"/>
</dbReference>
<dbReference type="Pfam" id="PF13155">
    <property type="entry name" value="Toprim_2"/>
    <property type="match status" value="1"/>
</dbReference>
<evidence type="ECO:0000256" key="10">
    <source>
        <dbReference type="ARBA" id="ARBA00023125"/>
    </source>
</evidence>
<evidence type="ECO:0000256" key="8">
    <source>
        <dbReference type="ARBA" id="ARBA00022833"/>
    </source>
</evidence>
<dbReference type="Gene3D" id="1.10.860.10">
    <property type="entry name" value="DNAb Helicase, Chain A"/>
    <property type="match status" value="1"/>
</dbReference>
<dbReference type="PANTHER" id="PTHR30313">
    <property type="entry name" value="DNA PRIMASE"/>
    <property type="match status" value="1"/>
</dbReference>
<keyword evidence="6 12" id="KW-0479">Metal-binding</keyword>
<dbReference type="GO" id="GO:1990077">
    <property type="term" value="C:primosome complex"/>
    <property type="evidence" value="ECO:0007669"/>
    <property type="project" value="UniProtKB-KW"/>
</dbReference>
<dbReference type="FunFam" id="3.90.980.10:FF:000001">
    <property type="entry name" value="DNA primase"/>
    <property type="match status" value="1"/>
</dbReference>
<dbReference type="FunFam" id="3.90.580.10:FF:000001">
    <property type="entry name" value="DNA primase"/>
    <property type="match status" value="1"/>
</dbReference>
<dbReference type="SUPFAM" id="SSF56731">
    <property type="entry name" value="DNA primase core"/>
    <property type="match status" value="1"/>
</dbReference>
<dbReference type="InterPro" id="IPR013173">
    <property type="entry name" value="DNA_primase_DnaG_DnaB-bd_dom"/>
</dbReference>
<evidence type="ECO:0000256" key="14">
    <source>
        <dbReference type="PIRSR" id="PIRSR002811-1"/>
    </source>
</evidence>
<keyword evidence="9" id="KW-0460">Magnesium</keyword>
<dbReference type="InterPro" id="IPR013264">
    <property type="entry name" value="DNAG_N"/>
</dbReference>
<dbReference type="Pfam" id="PF01807">
    <property type="entry name" value="Zn_ribbon_DnaG"/>
    <property type="match status" value="1"/>
</dbReference>
<keyword evidence="3 12" id="KW-0808">Transferase</keyword>
<feature type="coiled-coil region" evidence="15">
    <location>
        <begin position="539"/>
        <end position="571"/>
    </location>
</feature>
<reference evidence="17 18" key="1">
    <citation type="journal article" date="2013" name="Genome Announc.">
        <title>Genome Sequence of the Pyrene- and Fluoranthene-Degrading Bacterium Cycloclasticus sp. Strain PY97M.</title>
        <authorList>
            <person name="Cui Z."/>
            <person name="Xu G."/>
            <person name="Li Q."/>
            <person name="Gao W."/>
            <person name="Zheng L."/>
        </authorList>
    </citation>
    <scope>NUCLEOTIDE SEQUENCE [LARGE SCALE GENOMIC DNA]</scope>
    <source>
        <strain evidence="17 18">PY97M</strain>
    </source>
</reference>
<dbReference type="Pfam" id="PF08275">
    <property type="entry name" value="DNAG_N"/>
    <property type="match status" value="1"/>
</dbReference>
<dbReference type="PANTHER" id="PTHR30313:SF2">
    <property type="entry name" value="DNA PRIMASE"/>
    <property type="match status" value="1"/>
</dbReference>
<dbReference type="InterPro" id="IPR006295">
    <property type="entry name" value="DNA_primase_DnaG"/>
</dbReference>
<dbReference type="InterPro" id="IPR050219">
    <property type="entry name" value="DnaG_primase"/>
</dbReference>
<dbReference type="InterPro" id="IPR030846">
    <property type="entry name" value="DnaG_bac"/>
</dbReference>
<dbReference type="CDD" id="cd03364">
    <property type="entry name" value="TOPRIM_DnaG_primases"/>
    <property type="match status" value="1"/>
</dbReference>
<dbReference type="InterPro" id="IPR006171">
    <property type="entry name" value="TOPRIM_dom"/>
</dbReference>
<dbReference type="SMART" id="SM00400">
    <property type="entry name" value="ZnF_CHCC"/>
    <property type="match status" value="1"/>
</dbReference>
<gene>
    <name evidence="12 17" type="primary">dnaG</name>
    <name evidence="17" type="ORF">L196_05980</name>
</gene>
<evidence type="ECO:0000256" key="1">
    <source>
        <dbReference type="ARBA" id="ARBA00022478"/>
    </source>
</evidence>
<dbReference type="GO" id="GO:0008270">
    <property type="term" value="F:zinc ion binding"/>
    <property type="evidence" value="ECO:0007669"/>
    <property type="project" value="UniProtKB-UniRule"/>
</dbReference>
<keyword evidence="11 12" id="KW-0804">Transcription</keyword>
<keyword evidence="4 12" id="KW-0548">Nucleotidyltransferase</keyword>
<feature type="domain" description="Toprim" evidence="16">
    <location>
        <begin position="259"/>
        <end position="345"/>
    </location>
</feature>
<dbReference type="SUPFAM" id="SSF117023">
    <property type="entry name" value="DNA primase DnaG, C-terminal domain"/>
    <property type="match status" value="1"/>
</dbReference>
<dbReference type="AlphaFoldDB" id="A0AB33Z1S2"/>
<dbReference type="EC" id="2.7.7.101" evidence="12"/>
<keyword evidence="1 12" id="KW-0240">DNA-directed RNA polymerase</keyword>
<organism evidence="17 18">
    <name type="scientific">Cycloclasticus pugetii</name>
    <dbReference type="NCBI Taxonomy" id="34068"/>
    <lineage>
        <taxon>Bacteria</taxon>
        <taxon>Pseudomonadati</taxon>
        <taxon>Pseudomonadota</taxon>
        <taxon>Gammaproteobacteria</taxon>
        <taxon>Thiotrichales</taxon>
        <taxon>Piscirickettsiaceae</taxon>
        <taxon>Cycloclasticus</taxon>
    </lineage>
</organism>
<evidence type="ECO:0000256" key="7">
    <source>
        <dbReference type="ARBA" id="ARBA00022771"/>
    </source>
</evidence>
<dbReference type="Pfam" id="PF08278">
    <property type="entry name" value="DnaG_DnaB_bind"/>
    <property type="match status" value="1"/>
</dbReference>
<dbReference type="SUPFAM" id="SSF57783">
    <property type="entry name" value="Zinc beta-ribbon"/>
    <property type="match status" value="1"/>
</dbReference>
<dbReference type="InterPro" id="IPR034151">
    <property type="entry name" value="TOPRIM_DnaG_bac"/>
</dbReference>
<dbReference type="Gene3D" id="1.20.50.20">
    <property type="entry name" value="DnaG, RNA polymerase domain, helical bundle"/>
    <property type="match status" value="1"/>
</dbReference>
<keyword evidence="18" id="KW-1185">Reference proteome</keyword>
<keyword evidence="5 12" id="KW-0235">DNA replication</keyword>
<protein>
    <recommendedName>
        <fullName evidence="12 13">DNA primase</fullName>
        <ecNumber evidence="12">2.7.7.101</ecNumber>
    </recommendedName>
</protein>
<dbReference type="Gene3D" id="3.40.1360.10">
    <property type="match status" value="1"/>
</dbReference>
<accession>A0AB33Z1S2</accession>
<evidence type="ECO:0000313" key="17">
    <source>
        <dbReference type="EMBL" id="EPD13167.1"/>
    </source>
</evidence>
<comment type="function">
    <text evidence="12 13">RNA polymerase that catalyzes the synthesis of short RNA molecules used as primers for DNA polymerase during DNA replication.</text>
</comment>
<dbReference type="PIRSF" id="PIRSF002811">
    <property type="entry name" value="DnaG"/>
    <property type="match status" value="1"/>
</dbReference>
<comment type="domain">
    <text evidence="12">Contains an N-terminal zinc-binding domain, a central core domain that contains the primase activity, and a C-terminal DnaB-binding domain.</text>
</comment>
<keyword evidence="10 12" id="KW-0238">DNA-binding</keyword>
<keyword evidence="8 12" id="KW-0862">Zinc</keyword>
<dbReference type="EMBL" id="ASHL01000004">
    <property type="protein sequence ID" value="EPD13167.1"/>
    <property type="molecule type" value="Genomic_DNA"/>
</dbReference>
<evidence type="ECO:0000256" key="13">
    <source>
        <dbReference type="PIRNR" id="PIRNR002811"/>
    </source>
</evidence>
<dbReference type="GO" id="GO:0003899">
    <property type="term" value="F:DNA-directed RNA polymerase activity"/>
    <property type="evidence" value="ECO:0007669"/>
    <property type="project" value="UniProtKB-UniRule"/>
</dbReference>
<evidence type="ECO:0000256" key="5">
    <source>
        <dbReference type="ARBA" id="ARBA00022705"/>
    </source>
</evidence>
<comment type="subunit">
    <text evidence="12">Monomer. Interacts with DnaB.</text>
</comment>
<dbReference type="GO" id="GO:0006269">
    <property type="term" value="P:DNA replication, synthesis of primer"/>
    <property type="evidence" value="ECO:0007669"/>
    <property type="project" value="UniProtKB-UniRule"/>
</dbReference>
<dbReference type="Gene3D" id="3.90.980.10">
    <property type="entry name" value="DNA primase, catalytic core, N-terminal domain"/>
    <property type="match status" value="1"/>
</dbReference>
<evidence type="ECO:0000259" key="16">
    <source>
        <dbReference type="PROSITE" id="PS50880"/>
    </source>
</evidence>
<feature type="zinc finger region" description="CHC2-type" evidence="12 14">
    <location>
        <begin position="40"/>
        <end position="64"/>
    </location>
</feature>
<dbReference type="InterPro" id="IPR019475">
    <property type="entry name" value="DNA_primase_DnaB-bd"/>
</dbReference>
<dbReference type="GO" id="GO:0003677">
    <property type="term" value="F:DNA binding"/>
    <property type="evidence" value="ECO:0007669"/>
    <property type="project" value="UniProtKB-KW"/>
</dbReference>
<evidence type="ECO:0000256" key="9">
    <source>
        <dbReference type="ARBA" id="ARBA00022842"/>
    </source>
</evidence>
<comment type="catalytic activity">
    <reaction evidence="12">
        <text>ssDNA + n NTP = ssDNA/pppN(pN)n-1 hybrid + (n-1) diphosphate.</text>
        <dbReference type="EC" id="2.7.7.101"/>
    </reaction>
</comment>